<dbReference type="EMBL" id="JAIKTU010000022">
    <property type="protein sequence ID" value="MBY0757335.1"/>
    <property type="molecule type" value="Genomic_DNA"/>
</dbReference>
<accession>A0ABS7L2T2</accession>
<evidence type="ECO:0000313" key="2">
    <source>
        <dbReference type="Proteomes" id="UP001299068"/>
    </source>
</evidence>
<evidence type="ECO:0000313" key="1">
    <source>
        <dbReference type="EMBL" id="MBY0757335.1"/>
    </source>
</evidence>
<name>A0ABS7L2T2_CLOSR</name>
<sequence length="92" mass="10643">MFDLGNVIITNGIKQALDENLLTNDTLFKFLSLHIQNISESCKDDRNCNLEDIKNKYGSVLNKYTVYDDKQIFISTYLGSVNETTILFTYEY</sequence>
<reference evidence="1 2" key="1">
    <citation type="journal article" date="2021" name="Cell Host Microbe">
        <title>in vivo commensal control of Clostridioides difficile virulence.</title>
        <authorList>
            <person name="Girinathan B.P."/>
            <person name="Dibenedetto N."/>
            <person name="Worley J.N."/>
            <person name="Peltier J."/>
            <person name="Arrieta-Ortiz M.L."/>
            <person name="Rupa Christinal Immanuel S."/>
            <person name="Lavin R."/>
            <person name="Delaney M.L."/>
            <person name="Cummins C."/>
            <person name="Hoffmann M."/>
            <person name="Luo Y."/>
            <person name="Gonzalez-Escalona N."/>
            <person name="Allard M."/>
            <person name="Onderdonk A.B."/>
            <person name="Gerber G.K."/>
            <person name="Sonenshein A.L."/>
            <person name="Baliga N."/>
            <person name="Dupuy B."/>
            <person name="Bry L."/>
        </authorList>
    </citation>
    <scope>NUCLEOTIDE SEQUENCE [LARGE SCALE GENOMIC DNA]</scope>
    <source>
        <strain evidence="1 2">DSM 599</strain>
    </source>
</reference>
<dbReference type="RefSeq" id="WP_221862435.1">
    <property type="nucleotide sequence ID" value="NZ_JAIKTU010000022.1"/>
</dbReference>
<dbReference type="Proteomes" id="UP001299068">
    <property type="component" value="Unassembled WGS sequence"/>
</dbReference>
<protein>
    <recommendedName>
        <fullName evidence="3">DUF4258 domain-containing protein</fullName>
    </recommendedName>
</protein>
<comment type="caution">
    <text evidence="1">The sequence shown here is derived from an EMBL/GenBank/DDBJ whole genome shotgun (WGS) entry which is preliminary data.</text>
</comment>
<gene>
    <name evidence="1" type="ORF">K5V21_18065</name>
</gene>
<organism evidence="1 2">
    <name type="scientific">Clostridium sardiniense</name>
    <name type="common">Clostridium absonum</name>
    <dbReference type="NCBI Taxonomy" id="29369"/>
    <lineage>
        <taxon>Bacteria</taxon>
        <taxon>Bacillati</taxon>
        <taxon>Bacillota</taxon>
        <taxon>Clostridia</taxon>
        <taxon>Eubacteriales</taxon>
        <taxon>Clostridiaceae</taxon>
        <taxon>Clostridium</taxon>
    </lineage>
</organism>
<keyword evidence="2" id="KW-1185">Reference proteome</keyword>
<proteinExistence type="predicted"/>
<evidence type="ECO:0008006" key="3">
    <source>
        <dbReference type="Google" id="ProtNLM"/>
    </source>
</evidence>